<feature type="transmembrane region" description="Helical" evidence="6">
    <location>
        <begin position="75"/>
        <end position="95"/>
    </location>
</feature>
<dbReference type="Gene3D" id="1.20.1250.20">
    <property type="entry name" value="MFS general substrate transporter like domains"/>
    <property type="match status" value="1"/>
</dbReference>
<dbReference type="AlphaFoldDB" id="A0A2L0EVA5"/>
<dbReference type="PANTHER" id="PTHR43124">
    <property type="entry name" value="PURINE EFFLUX PUMP PBUE"/>
    <property type="match status" value="1"/>
</dbReference>
<feature type="transmembrane region" description="Helical" evidence="6">
    <location>
        <begin position="350"/>
        <end position="369"/>
    </location>
</feature>
<evidence type="ECO:0000256" key="1">
    <source>
        <dbReference type="ARBA" id="ARBA00004651"/>
    </source>
</evidence>
<feature type="domain" description="Major facilitator superfamily (MFS) profile" evidence="7">
    <location>
        <begin position="10"/>
        <end position="405"/>
    </location>
</feature>
<evidence type="ECO:0000313" key="8">
    <source>
        <dbReference type="EMBL" id="AUX43236.1"/>
    </source>
</evidence>
<feature type="transmembrane region" description="Helical" evidence="6">
    <location>
        <begin position="258"/>
        <end position="275"/>
    </location>
</feature>
<keyword evidence="2" id="KW-1003">Cell membrane</keyword>
<dbReference type="Pfam" id="PF07690">
    <property type="entry name" value="MFS_1"/>
    <property type="match status" value="1"/>
</dbReference>
<feature type="transmembrane region" description="Helical" evidence="6">
    <location>
        <begin position="282"/>
        <end position="302"/>
    </location>
</feature>
<feature type="transmembrane region" description="Helical" evidence="6">
    <location>
        <begin position="101"/>
        <end position="122"/>
    </location>
</feature>
<comment type="subcellular location">
    <subcellularLocation>
        <location evidence="1">Cell membrane</location>
        <topology evidence="1">Multi-pass membrane protein</topology>
    </subcellularLocation>
</comment>
<keyword evidence="4 6" id="KW-1133">Transmembrane helix</keyword>
<dbReference type="Proteomes" id="UP000238348">
    <property type="component" value="Chromosome"/>
</dbReference>
<sequence length="422" mass="43489">MADARSERTILLLVAAVQFVNLLDVMMVMPLGPDLARGLGIAVSDLGLVGGSYTAAAALSGVAAALFLDRFDRRAALAVAMVGLVLGTAAGGLATGLPTLLAARVIAGAFGGPAAAISLSIVADVTPPERRGKAMGFVMGAYSFAAVLGVPAGLELARRGGFQVPFFAVAGLGLLVAGLAIVLLPSLRGHLASTRDPLDGAQVPGSALRELRALVGRPLVALSYLTTATLMMASFLIIPNISAYVQGNLGYPRERLGLLYLAGGALTFVVMRTAGPMLDRFGAFRTSLAGVALLAAVLYAGFHAYVPGLPVIGVFAAFMTGTTICNISYSTLASKVPLPSERARFASIQSAVQHLASALAAILSARMLRELPDGRLGGMEGVAALAITFTLLSSPLFLWIERRVAVELASRARPLEPLARGR</sequence>
<accession>A0A2L0EVA5</accession>
<evidence type="ECO:0000256" key="2">
    <source>
        <dbReference type="ARBA" id="ARBA00022475"/>
    </source>
</evidence>
<feature type="transmembrane region" description="Helical" evidence="6">
    <location>
        <begin position="308"/>
        <end position="329"/>
    </location>
</feature>
<name>A0A2L0EVA5_SORCE</name>
<evidence type="ECO:0000256" key="4">
    <source>
        <dbReference type="ARBA" id="ARBA00022989"/>
    </source>
</evidence>
<evidence type="ECO:0000313" key="9">
    <source>
        <dbReference type="Proteomes" id="UP000238348"/>
    </source>
</evidence>
<dbReference type="GO" id="GO:0005886">
    <property type="term" value="C:plasma membrane"/>
    <property type="evidence" value="ECO:0007669"/>
    <property type="project" value="UniProtKB-SubCell"/>
</dbReference>
<dbReference type="GO" id="GO:0022857">
    <property type="term" value="F:transmembrane transporter activity"/>
    <property type="evidence" value="ECO:0007669"/>
    <property type="project" value="InterPro"/>
</dbReference>
<keyword evidence="5 6" id="KW-0472">Membrane</keyword>
<proteinExistence type="predicted"/>
<feature type="transmembrane region" description="Helical" evidence="6">
    <location>
        <begin position="134"/>
        <end position="154"/>
    </location>
</feature>
<dbReference type="InterPro" id="IPR020846">
    <property type="entry name" value="MFS_dom"/>
</dbReference>
<gene>
    <name evidence="8" type="ORF">SOCE26_046800</name>
</gene>
<feature type="transmembrane region" description="Helical" evidence="6">
    <location>
        <begin position="219"/>
        <end position="238"/>
    </location>
</feature>
<keyword evidence="3 6" id="KW-0812">Transmembrane</keyword>
<dbReference type="InterPro" id="IPR036259">
    <property type="entry name" value="MFS_trans_sf"/>
</dbReference>
<dbReference type="PROSITE" id="PS50850">
    <property type="entry name" value="MFS"/>
    <property type="match status" value="1"/>
</dbReference>
<dbReference type="SUPFAM" id="SSF103473">
    <property type="entry name" value="MFS general substrate transporter"/>
    <property type="match status" value="1"/>
</dbReference>
<dbReference type="OrthoDB" id="9812221at2"/>
<evidence type="ECO:0000256" key="3">
    <source>
        <dbReference type="ARBA" id="ARBA00022692"/>
    </source>
</evidence>
<organism evidence="8 9">
    <name type="scientific">Sorangium cellulosum</name>
    <name type="common">Polyangium cellulosum</name>
    <dbReference type="NCBI Taxonomy" id="56"/>
    <lineage>
        <taxon>Bacteria</taxon>
        <taxon>Pseudomonadati</taxon>
        <taxon>Myxococcota</taxon>
        <taxon>Polyangia</taxon>
        <taxon>Polyangiales</taxon>
        <taxon>Polyangiaceae</taxon>
        <taxon>Sorangium</taxon>
    </lineage>
</organism>
<evidence type="ECO:0000256" key="6">
    <source>
        <dbReference type="SAM" id="Phobius"/>
    </source>
</evidence>
<dbReference type="EMBL" id="CP012673">
    <property type="protein sequence ID" value="AUX43236.1"/>
    <property type="molecule type" value="Genomic_DNA"/>
</dbReference>
<dbReference type="InterPro" id="IPR050189">
    <property type="entry name" value="MFS_Efflux_Transporters"/>
</dbReference>
<evidence type="ECO:0000256" key="5">
    <source>
        <dbReference type="ARBA" id="ARBA00023136"/>
    </source>
</evidence>
<dbReference type="InterPro" id="IPR011701">
    <property type="entry name" value="MFS"/>
</dbReference>
<feature type="transmembrane region" description="Helical" evidence="6">
    <location>
        <begin position="166"/>
        <end position="187"/>
    </location>
</feature>
<reference evidence="8 9" key="1">
    <citation type="submission" date="2015-09" db="EMBL/GenBank/DDBJ databases">
        <title>Sorangium comparison.</title>
        <authorList>
            <person name="Zaburannyi N."/>
            <person name="Bunk B."/>
            <person name="Overmann J."/>
            <person name="Mueller R."/>
        </authorList>
    </citation>
    <scope>NUCLEOTIDE SEQUENCE [LARGE SCALE GENOMIC DNA]</scope>
    <source>
        <strain evidence="8 9">So ce26</strain>
    </source>
</reference>
<dbReference type="PANTHER" id="PTHR43124:SF3">
    <property type="entry name" value="CHLORAMPHENICOL EFFLUX PUMP RV0191"/>
    <property type="match status" value="1"/>
</dbReference>
<feature type="transmembrane region" description="Helical" evidence="6">
    <location>
        <begin position="48"/>
        <end position="68"/>
    </location>
</feature>
<protein>
    <submittedName>
        <fullName evidence="8">MFS transporter</fullName>
    </submittedName>
</protein>
<evidence type="ECO:0000259" key="7">
    <source>
        <dbReference type="PROSITE" id="PS50850"/>
    </source>
</evidence>
<dbReference type="RefSeq" id="WP_104981936.1">
    <property type="nucleotide sequence ID" value="NZ_CP012673.1"/>
</dbReference>
<feature type="transmembrane region" description="Helical" evidence="6">
    <location>
        <begin position="381"/>
        <end position="400"/>
    </location>
</feature>